<comment type="caution">
    <text evidence="3">The sequence shown here is derived from an EMBL/GenBank/DDBJ whole genome shotgun (WGS) entry which is preliminary data.</text>
</comment>
<organism evidence="3 4">
    <name type="scientific">Lysobacter korlensis</name>
    <dbReference type="NCBI Taxonomy" id="553636"/>
    <lineage>
        <taxon>Bacteria</taxon>
        <taxon>Pseudomonadati</taxon>
        <taxon>Pseudomonadota</taxon>
        <taxon>Gammaproteobacteria</taxon>
        <taxon>Lysobacterales</taxon>
        <taxon>Lysobacteraceae</taxon>
        <taxon>Lysobacter</taxon>
    </lineage>
</organism>
<accession>A0ABV6RXY9</accession>
<keyword evidence="1" id="KW-0560">Oxidoreductase</keyword>
<proteinExistence type="predicted"/>
<dbReference type="PANTHER" id="PTHR43353">
    <property type="entry name" value="SUCCINATE-SEMIALDEHYDE DEHYDROGENASE, MITOCHONDRIAL"/>
    <property type="match status" value="1"/>
</dbReference>
<dbReference type="InterPro" id="IPR050740">
    <property type="entry name" value="Aldehyde_DH_Superfamily"/>
</dbReference>
<dbReference type="InterPro" id="IPR016162">
    <property type="entry name" value="Ald_DH_N"/>
</dbReference>
<evidence type="ECO:0000313" key="3">
    <source>
        <dbReference type="EMBL" id="MFC0681846.1"/>
    </source>
</evidence>
<dbReference type="RefSeq" id="WP_386675232.1">
    <property type="nucleotide sequence ID" value="NZ_JBHLTG010000009.1"/>
</dbReference>
<keyword evidence="4" id="KW-1185">Reference proteome</keyword>
<dbReference type="InterPro" id="IPR016161">
    <property type="entry name" value="Ald_DH/histidinol_DH"/>
</dbReference>
<dbReference type="EMBL" id="JBHLTG010000009">
    <property type="protein sequence ID" value="MFC0681846.1"/>
    <property type="molecule type" value="Genomic_DNA"/>
</dbReference>
<reference evidence="3 4" key="1">
    <citation type="submission" date="2024-09" db="EMBL/GenBank/DDBJ databases">
        <authorList>
            <person name="Sun Q."/>
            <person name="Mori K."/>
        </authorList>
    </citation>
    <scope>NUCLEOTIDE SEQUENCE [LARGE SCALE GENOMIC DNA]</scope>
    <source>
        <strain evidence="3 4">KCTC 23076</strain>
    </source>
</reference>
<dbReference type="SUPFAM" id="SSF53720">
    <property type="entry name" value="ALDH-like"/>
    <property type="match status" value="1"/>
</dbReference>
<dbReference type="Proteomes" id="UP001589896">
    <property type="component" value="Unassembled WGS sequence"/>
</dbReference>
<dbReference type="InterPro" id="IPR044151">
    <property type="entry name" value="ALDH_KGSADH"/>
</dbReference>
<dbReference type="InterPro" id="IPR016163">
    <property type="entry name" value="Ald_DH_C"/>
</dbReference>
<dbReference type="Gene3D" id="3.40.309.10">
    <property type="entry name" value="Aldehyde Dehydrogenase, Chain A, domain 2"/>
    <property type="match status" value="1"/>
</dbReference>
<name>A0ABV6RXY9_9GAMM</name>
<dbReference type="PANTHER" id="PTHR43353:SF3">
    <property type="entry name" value="ALDEHYDE DEHYDROGENASE-RELATED"/>
    <property type="match status" value="1"/>
</dbReference>
<feature type="domain" description="Aldehyde dehydrogenase" evidence="2">
    <location>
        <begin position="2"/>
        <end position="437"/>
    </location>
</feature>
<evidence type="ECO:0000313" key="4">
    <source>
        <dbReference type="Proteomes" id="UP001589896"/>
    </source>
</evidence>
<evidence type="ECO:0000256" key="1">
    <source>
        <dbReference type="ARBA" id="ARBA00023002"/>
    </source>
</evidence>
<dbReference type="CDD" id="cd07129">
    <property type="entry name" value="ALDH_KGSADH"/>
    <property type="match status" value="1"/>
</dbReference>
<gene>
    <name evidence="3" type="ORF">ACFFGH_28775</name>
</gene>
<dbReference type="Pfam" id="PF00171">
    <property type="entry name" value="Aldedh"/>
    <property type="match status" value="1"/>
</dbReference>
<protein>
    <submittedName>
        <fullName evidence="3">Aldehyde dehydrogenase (NADP(+))</fullName>
    </submittedName>
</protein>
<evidence type="ECO:0000259" key="2">
    <source>
        <dbReference type="Pfam" id="PF00171"/>
    </source>
</evidence>
<sequence length="506" mass="53045">MITTTNPRTGDTIDTDIAATAPEQVAELAQAADAAFPTLAANGRVWRAGLLDALAQALEDDREALVETADAETGLGPVRLNGELTRSVFQFRMFADALREGGYLEATIDHAGTSPMGPVPDVRRMLLPIGPVGVFGASNFPFAFSVAGGDTASALAAGCPVLLKAHSSHPLTSKRSFEALSGAAEQYGAPAGTLGIVYGTKAGAALVADPRIKAVGFTGSLSGGQALLDIINNRDEPIPFYGELSSLNPLIITEGAANARPDEIAQGLFASFTGSAGQLCTKPGVAFVPKSEHGHQIVEKIAQQVREAKAVPLLNGRITNSFGLIRQRLVDEGKAEIVATGVSDGAGIGVAPSVLTIDADRMTPEVTEEAFGPLIVVAYYDDLGEVEEGLGHIPKSLTATIHSEDQEAEAVSHLAERVKDRAGRLVFNGYPTGVRVSWAQHHGGPWPATNSQHTSVGVTAVRRFLRPFVWQDAPEALLPEELRDGYTAVPRRVDGVLQLAGESADA</sequence>
<dbReference type="Gene3D" id="3.40.605.10">
    <property type="entry name" value="Aldehyde Dehydrogenase, Chain A, domain 1"/>
    <property type="match status" value="1"/>
</dbReference>
<dbReference type="InterPro" id="IPR015590">
    <property type="entry name" value="Aldehyde_DH_dom"/>
</dbReference>